<reference evidence="1 2" key="1">
    <citation type="submission" date="2005-07" db="EMBL/GenBank/DDBJ databases">
        <authorList>
            <person name="Mural R.J."/>
            <person name="Li P.W."/>
            <person name="Adams M.D."/>
            <person name="Amanatides P.G."/>
            <person name="Baden-Tillson H."/>
            <person name="Barnstead M."/>
            <person name="Chin S.H."/>
            <person name="Dew I."/>
            <person name="Evans C.A."/>
            <person name="Ferriera S."/>
            <person name="Flanigan M."/>
            <person name="Fosler C."/>
            <person name="Glodek A."/>
            <person name="Gu Z."/>
            <person name="Holt R.A."/>
            <person name="Jennings D."/>
            <person name="Kraft C.L."/>
            <person name="Lu F."/>
            <person name="Nguyen T."/>
            <person name="Nusskern D.R."/>
            <person name="Pfannkoch C.M."/>
            <person name="Sitter C."/>
            <person name="Sutton G.G."/>
            <person name="Venter J.C."/>
            <person name="Wang Z."/>
            <person name="Woodage T."/>
            <person name="Zheng X.H."/>
            <person name="Zhong F."/>
        </authorList>
    </citation>
    <scope>NUCLEOTIDE SEQUENCE [LARGE SCALE GENOMIC DNA]</scope>
    <source>
        <strain>BN</strain>
        <strain evidence="2">Sprague-Dawley</strain>
    </source>
</reference>
<accession>A6HJ96</accession>
<dbReference type="EMBL" id="CH473948">
    <property type="protein sequence ID" value="EDM06101.1"/>
    <property type="molecule type" value="Genomic_DNA"/>
</dbReference>
<feature type="non-terminal residue" evidence="1">
    <location>
        <position position="41"/>
    </location>
</feature>
<dbReference type="Proteomes" id="UP000234681">
    <property type="component" value="Chromosome 10"/>
</dbReference>
<sequence>MAPLRVERAPGGSQLAVTSAQRPAALRLPPLLLLLLLLLLG</sequence>
<dbReference type="AlphaFoldDB" id="A6HJ96"/>
<name>A6HJ96_RAT</name>
<gene>
    <name evidence="1" type="ORF">rCG_34465</name>
</gene>
<proteinExistence type="predicted"/>
<evidence type="ECO:0000313" key="2">
    <source>
        <dbReference type="Proteomes" id="UP000234681"/>
    </source>
</evidence>
<evidence type="ECO:0000313" key="1">
    <source>
        <dbReference type="EMBL" id="EDM06101.1"/>
    </source>
</evidence>
<organism evidence="1 2">
    <name type="scientific">Rattus norvegicus</name>
    <name type="common">Rat</name>
    <dbReference type="NCBI Taxonomy" id="10116"/>
    <lineage>
        <taxon>Eukaryota</taxon>
        <taxon>Metazoa</taxon>
        <taxon>Chordata</taxon>
        <taxon>Craniata</taxon>
        <taxon>Vertebrata</taxon>
        <taxon>Euteleostomi</taxon>
        <taxon>Mammalia</taxon>
        <taxon>Eutheria</taxon>
        <taxon>Euarchontoglires</taxon>
        <taxon>Glires</taxon>
        <taxon>Rodentia</taxon>
        <taxon>Myomorpha</taxon>
        <taxon>Muroidea</taxon>
        <taxon>Muridae</taxon>
        <taxon>Murinae</taxon>
        <taxon>Rattus</taxon>
    </lineage>
</organism>
<protein>
    <submittedName>
        <fullName evidence="1">RCG34465</fullName>
    </submittedName>
</protein>